<gene>
    <name evidence="1" type="ORF">NSED_02990</name>
</gene>
<dbReference type="GeneID" id="13697614"/>
<proteinExistence type="predicted"/>
<dbReference type="EMBL" id="CP003843">
    <property type="protein sequence ID" value="AFS82404.1"/>
    <property type="molecule type" value="Genomic_DNA"/>
</dbReference>
<accession>K0BAB0</accession>
<sequence length="102" mass="11860">MLFGVFATHSPESCPINNENSKKVFMKLRENMEHEMKKYEINKIVEFYMSVLEHEWIIVIDAVHAHDIEKLCIDVGISSLSTVKIVPMNLYSDTLKKFEANQ</sequence>
<dbReference type="eggNOG" id="arCOG11305">
    <property type="taxonomic scope" value="Archaea"/>
</dbReference>
<dbReference type="STRING" id="1229909.NSED_02990"/>
<organism evidence="1 2">
    <name type="scientific">Candidatus Nitrosopumilus sediminis</name>
    <dbReference type="NCBI Taxonomy" id="1229909"/>
    <lineage>
        <taxon>Archaea</taxon>
        <taxon>Nitrososphaerota</taxon>
        <taxon>Nitrososphaeria</taxon>
        <taxon>Nitrosopumilales</taxon>
        <taxon>Nitrosopumilaceae</taxon>
        <taxon>Nitrosopumilus</taxon>
    </lineage>
</organism>
<dbReference type="AlphaFoldDB" id="K0BAB0"/>
<protein>
    <submittedName>
        <fullName evidence="1">Uncharacterized protein</fullName>
    </submittedName>
</protein>
<dbReference type="PATRIC" id="fig|1229909.8.peg.634"/>
<reference evidence="1 2" key="1">
    <citation type="journal article" date="2012" name="J. Bacteriol.">
        <title>Draft Genome Sequence of an Ammonia-Oxidizing Archaeon, "Candidatus Nitrosopumilus sediminis" AR2, from Svalbard in the Arctic Circle.</title>
        <authorList>
            <person name="Park S.J."/>
            <person name="Kim J.G."/>
            <person name="Jung M.Y."/>
            <person name="Kim S.J."/>
            <person name="Cha I.T."/>
            <person name="Ghai R."/>
            <person name="Martin-Cuadrado A.B."/>
            <person name="Rodriguez-Valera F."/>
            <person name="Rhee S.K."/>
        </authorList>
    </citation>
    <scope>NUCLEOTIDE SEQUENCE [LARGE SCALE GENOMIC DNA]</scope>
    <source>
        <strain evidence="1 2">AR2</strain>
    </source>
</reference>
<evidence type="ECO:0000313" key="1">
    <source>
        <dbReference type="EMBL" id="AFS82404.1"/>
    </source>
</evidence>
<dbReference type="KEGG" id="nir:NSED_02990"/>
<name>K0BAB0_9ARCH</name>
<dbReference type="HOGENOM" id="CLU_178999_0_0_2"/>
<dbReference type="RefSeq" id="WP_014964776.1">
    <property type="nucleotide sequence ID" value="NC_018656.1"/>
</dbReference>
<keyword evidence="2" id="KW-1185">Reference proteome</keyword>
<evidence type="ECO:0000313" key="2">
    <source>
        <dbReference type="Proteomes" id="UP000006100"/>
    </source>
</evidence>
<dbReference type="Proteomes" id="UP000006100">
    <property type="component" value="Chromosome"/>
</dbReference>
<dbReference type="OrthoDB" id="7321at2157"/>